<dbReference type="Gene3D" id="6.10.250.3450">
    <property type="match status" value="1"/>
</dbReference>
<evidence type="ECO:0000256" key="1">
    <source>
        <dbReference type="ARBA" id="ARBA00009254"/>
    </source>
</evidence>
<dbReference type="GO" id="GO:0000463">
    <property type="term" value="P:maturation of LSU-rRNA from tricistronic rRNA transcript (SSU-rRNA, 5.8S rRNA, LSU-rRNA)"/>
    <property type="evidence" value="ECO:0007669"/>
    <property type="project" value="InterPro"/>
</dbReference>
<dbReference type="Pfam" id="PF00831">
    <property type="entry name" value="Ribosomal_L29"/>
    <property type="match status" value="1"/>
</dbReference>
<evidence type="ECO:0000256" key="3">
    <source>
        <dbReference type="ARBA" id="ARBA00023274"/>
    </source>
</evidence>
<dbReference type="GO" id="GO:0003729">
    <property type="term" value="F:mRNA binding"/>
    <property type="evidence" value="ECO:0007669"/>
    <property type="project" value="TreeGrafter"/>
</dbReference>
<dbReference type="SUPFAM" id="SSF46561">
    <property type="entry name" value="Ribosomal protein L29 (L29p)"/>
    <property type="match status" value="1"/>
</dbReference>
<dbReference type="FunFam" id="1.10.287.310:FF:000002">
    <property type="entry name" value="60S ribosomal protein L35"/>
    <property type="match status" value="1"/>
</dbReference>
<dbReference type="CDD" id="cd00427">
    <property type="entry name" value="Ribosomal_L29_HIP"/>
    <property type="match status" value="1"/>
</dbReference>
<dbReference type="PANTHER" id="PTHR45722">
    <property type="entry name" value="60S RIBOSOMAL PROTEIN L35"/>
    <property type="match status" value="1"/>
</dbReference>
<evidence type="ECO:0000256" key="2">
    <source>
        <dbReference type="ARBA" id="ARBA00022980"/>
    </source>
</evidence>
<evidence type="ECO:0000313" key="4">
    <source>
        <dbReference type="EMBL" id="GBG33398.1"/>
    </source>
</evidence>
<sequence length="145" mass="16310">MSLMKMADIKSKSPEDLLKSLEETKAELSSLRVAQVTQSAHSKVAKIKSVRKQIARILTVINTNNKKAALEQSAGSKRKNLDLRSKKTRALRRALTKDQLYVRASSQPLTEKSGKAARKYVRRVTKREATRKANFPARMYAVKAL</sequence>
<keyword evidence="3" id="KW-0687">Ribonucleoprotein</keyword>
<accession>A0A2R5GUG0</accession>
<comment type="similarity">
    <text evidence="1">Belongs to the universal ribosomal protein uL29 family.</text>
</comment>
<dbReference type="HAMAP" id="MF_00374">
    <property type="entry name" value="Ribosomal_uL29"/>
    <property type="match status" value="1"/>
</dbReference>
<dbReference type="NCBIfam" id="TIGR00012">
    <property type="entry name" value="L29"/>
    <property type="match status" value="1"/>
</dbReference>
<dbReference type="Proteomes" id="UP000241890">
    <property type="component" value="Unassembled WGS sequence"/>
</dbReference>
<dbReference type="OrthoDB" id="528635at2759"/>
<dbReference type="InterPro" id="IPR001854">
    <property type="entry name" value="Ribosomal_uL29"/>
</dbReference>
<keyword evidence="2 4" id="KW-0689">Ribosomal protein</keyword>
<dbReference type="GO" id="GO:0006412">
    <property type="term" value="P:translation"/>
    <property type="evidence" value="ECO:0007669"/>
    <property type="project" value="InterPro"/>
</dbReference>
<dbReference type="InterPro" id="IPR045059">
    <property type="entry name" value="Ribosomal_uL29_euk"/>
</dbReference>
<proteinExistence type="inferred from homology"/>
<dbReference type="EMBL" id="BEYU01000154">
    <property type="protein sequence ID" value="GBG33398.1"/>
    <property type="molecule type" value="Genomic_DNA"/>
</dbReference>
<name>A0A2R5GUG0_9STRA</name>
<dbReference type="AlphaFoldDB" id="A0A2R5GUG0"/>
<organism evidence="4 5">
    <name type="scientific">Hondaea fermentalgiana</name>
    <dbReference type="NCBI Taxonomy" id="2315210"/>
    <lineage>
        <taxon>Eukaryota</taxon>
        <taxon>Sar</taxon>
        <taxon>Stramenopiles</taxon>
        <taxon>Bigyra</taxon>
        <taxon>Labyrinthulomycetes</taxon>
        <taxon>Thraustochytrida</taxon>
        <taxon>Thraustochytriidae</taxon>
        <taxon>Hondaea</taxon>
    </lineage>
</organism>
<dbReference type="Gene3D" id="1.10.287.310">
    <property type="match status" value="1"/>
</dbReference>
<gene>
    <name evidence="4" type="ORF">FCC1311_096212</name>
</gene>
<keyword evidence="5" id="KW-1185">Reference proteome</keyword>
<dbReference type="GO" id="GO:0022625">
    <property type="term" value="C:cytosolic large ribosomal subunit"/>
    <property type="evidence" value="ECO:0007669"/>
    <property type="project" value="InterPro"/>
</dbReference>
<comment type="caution">
    <text evidence="4">The sequence shown here is derived from an EMBL/GenBank/DDBJ whole genome shotgun (WGS) entry which is preliminary data.</text>
</comment>
<reference evidence="4 5" key="1">
    <citation type="submission" date="2017-12" db="EMBL/GenBank/DDBJ databases">
        <title>Sequencing, de novo assembly and annotation of complete genome of a new Thraustochytrid species, strain FCC1311.</title>
        <authorList>
            <person name="Sedici K."/>
            <person name="Godart F."/>
            <person name="Aiese Cigliano R."/>
            <person name="Sanseverino W."/>
            <person name="Barakat M."/>
            <person name="Ortet P."/>
            <person name="Marechal E."/>
            <person name="Cagnac O."/>
            <person name="Amato A."/>
        </authorList>
    </citation>
    <scope>NUCLEOTIDE SEQUENCE [LARGE SCALE GENOMIC DNA]</scope>
</reference>
<dbReference type="InterPro" id="IPR036049">
    <property type="entry name" value="Ribosomal_uL29_sf"/>
</dbReference>
<dbReference type="PANTHER" id="PTHR45722:SF2">
    <property type="entry name" value="LARGE RIBOSOMAL SUBUNIT PROTEIN UL29-RELATED"/>
    <property type="match status" value="1"/>
</dbReference>
<dbReference type="InParanoid" id="A0A2R5GUG0"/>
<dbReference type="FunCoup" id="A0A2R5GUG0">
    <property type="interactions" value="374"/>
</dbReference>
<protein>
    <submittedName>
        <fullName evidence="4">60S ribosomal protein L35</fullName>
    </submittedName>
</protein>
<evidence type="ECO:0000313" key="5">
    <source>
        <dbReference type="Proteomes" id="UP000241890"/>
    </source>
</evidence>
<dbReference type="GO" id="GO:0003735">
    <property type="term" value="F:structural constituent of ribosome"/>
    <property type="evidence" value="ECO:0007669"/>
    <property type="project" value="InterPro"/>
</dbReference>